<evidence type="ECO:0000259" key="6">
    <source>
        <dbReference type="Pfam" id="PF03404"/>
    </source>
</evidence>
<dbReference type="CDD" id="cd02110">
    <property type="entry name" value="SO_family_Moco_dimer"/>
    <property type="match status" value="1"/>
</dbReference>
<feature type="domain" description="Oxidoreductase molybdopterin-binding" evidence="5">
    <location>
        <begin position="88"/>
        <end position="259"/>
    </location>
</feature>
<dbReference type="RefSeq" id="WP_378320504.1">
    <property type="nucleotide sequence ID" value="NZ_JBHUHY010000013.1"/>
</dbReference>
<dbReference type="Proteomes" id="UP001597344">
    <property type="component" value="Unassembled WGS sequence"/>
</dbReference>
<evidence type="ECO:0000313" key="7">
    <source>
        <dbReference type="EMBL" id="MFD2187503.1"/>
    </source>
</evidence>
<dbReference type="PANTHER" id="PTHR19372">
    <property type="entry name" value="SULFITE REDUCTASE"/>
    <property type="match status" value="1"/>
</dbReference>
<dbReference type="Pfam" id="PF00174">
    <property type="entry name" value="Oxidored_molyb"/>
    <property type="match status" value="1"/>
</dbReference>
<evidence type="ECO:0000256" key="2">
    <source>
        <dbReference type="ARBA" id="ARBA00022505"/>
    </source>
</evidence>
<keyword evidence="8" id="KW-1185">Reference proteome</keyword>
<dbReference type="Gene3D" id="2.60.40.650">
    <property type="match status" value="1"/>
</dbReference>
<protein>
    <submittedName>
        <fullName evidence="7">Sulfite oxidase</fullName>
    </submittedName>
</protein>
<dbReference type="SUPFAM" id="SSF81296">
    <property type="entry name" value="E set domains"/>
    <property type="match status" value="1"/>
</dbReference>
<proteinExistence type="predicted"/>
<keyword evidence="2" id="KW-0500">Molybdenum</keyword>
<feature type="domain" description="Moybdenum cofactor oxidoreductase dimerisation" evidence="6">
    <location>
        <begin position="287"/>
        <end position="405"/>
    </location>
</feature>
<evidence type="ECO:0000256" key="1">
    <source>
        <dbReference type="ARBA" id="ARBA00001924"/>
    </source>
</evidence>
<reference evidence="8" key="1">
    <citation type="journal article" date="2019" name="Int. J. Syst. Evol. Microbiol.">
        <title>The Global Catalogue of Microorganisms (GCM) 10K type strain sequencing project: providing services to taxonomists for standard genome sequencing and annotation.</title>
        <authorList>
            <consortium name="The Broad Institute Genomics Platform"/>
            <consortium name="The Broad Institute Genome Sequencing Center for Infectious Disease"/>
            <person name="Wu L."/>
            <person name="Ma J."/>
        </authorList>
    </citation>
    <scope>NUCLEOTIDE SEQUENCE [LARGE SCALE GENOMIC DNA]</scope>
    <source>
        <strain evidence="8">DT92</strain>
    </source>
</reference>
<dbReference type="InterPro" id="IPR014756">
    <property type="entry name" value="Ig_E-set"/>
</dbReference>
<comment type="cofactor">
    <cofactor evidence="1">
        <name>Mo-molybdopterin</name>
        <dbReference type="ChEBI" id="CHEBI:71302"/>
    </cofactor>
</comment>
<dbReference type="InterPro" id="IPR008335">
    <property type="entry name" value="Mopterin_OxRdtase_euk"/>
</dbReference>
<dbReference type="EMBL" id="JBHUHY010000013">
    <property type="protein sequence ID" value="MFD2187503.1"/>
    <property type="molecule type" value="Genomic_DNA"/>
</dbReference>
<keyword evidence="3" id="KW-0479">Metal-binding</keyword>
<keyword evidence="4" id="KW-0560">Oxidoreductase</keyword>
<evidence type="ECO:0000313" key="8">
    <source>
        <dbReference type="Proteomes" id="UP001597344"/>
    </source>
</evidence>
<accession>A0ABW5AWW9</accession>
<evidence type="ECO:0000256" key="4">
    <source>
        <dbReference type="ARBA" id="ARBA00023002"/>
    </source>
</evidence>
<dbReference type="InterPro" id="IPR036374">
    <property type="entry name" value="OxRdtase_Mopterin-bd_sf"/>
</dbReference>
<evidence type="ECO:0000256" key="3">
    <source>
        <dbReference type="ARBA" id="ARBA00022723"/>
    </source>
</evidence>
<dbReference type="PRINTS" id="PR00407">
    <property type="entry name" value="EUMOPTERIN"/>
</dbReference>
<evidence type="ECO:0000259" key="5">
    <source>
        <dbReference type="Pfam" id="PF00174"/>
    </source>
</evidence>
<organism evidence="7 8">
    <name type="scientific">Aquimarina celericrescens</name>
    <dbReference type="NCBI Taxonomy" id="1964542"/>
    <lineage>
        <taxon>Bacteria</taxon>
        <taxon>Pseudomonadati</taxon>
        <taxon>Bacteroidota</taxon>
        <taxon>Flavobacteriia</taxon>
        <taxon>Flavobacteriales</taxon>
        <taxon>Flavobacteriaceae</taxon>
        <taxon>Aquimarina</taxon>
    </lineage>
</organism>
<dbReference type="InterPro" id="IPR005066">
    <property type="entry name" value="MoCF_OxRdtse_dimer"/>
</dbReference>
<dbReference type="Gene3D" id="3.90.420.10">
    <property type="entry name" value="Oxidoreductase, molybdopterin-binding domain"/>
    <property type="match status" value="1"/>
</dbReference>
<name>A0ABW5AWW9_9FLAO</name>
<sequence>MKRRNFVKKTVLSSMATLIGVDIVFGTTMPNGYQPIILQDPDPYKMFNKDKGMEVLNDRPWNIEAKAHLLNDKITPNKFMFIRNNGLIPENLESKTWTLTIDGESVKQQKTYTLADLKSKFTEYTYQLTLECGGNGRSEFDPPAKGNQWTVGAVSCAQWTGVRLRDILEDTGIKDNAVYIGYHAADTHLSGDPKKEPISRGVPMSKALQDETLLAYRMNGEDIPLAHGYPLRLVAGGWPASVSGKWVNRISIRNKIHDGTKMTGTAYRIPCESIAPGEKVKDEDMCIIESMPVKSLITYPKSGAMIDQGKKLDIRGHAWAGELEVTKMEYSIDFGATWKECPIEKPVNRLAWQHFSASVDFPKKGYYEVWAKATDSKGTSQPMILPGWNPKGYLNNACHRIAIKVK</sequence>
<gene>
    <name evidence="7" type="ORF">ACFSJT_11950</name>
</gene>
<dbReference type="InterPro" id="IPR000572">
    <property type="entry name" value="OxRdtase_Mopterin-bd_dom"/>
</dbReference>
<dbReference type="Pfam" id="PF03404">
    <property type="entry name" value="Mo-co_dimer"/>
    <property type="match status" value="1"/>
</dbReference>
<dbReference type="PANTHER" id="PTHR19372:SF7">
    <property type="entry name" value="SULFITE OXIDASE, MITOCHONDRIAL"/>
    <property type="match status" value="1"/>
</dbReference>
<dbReference type="SUPFAM" id="SSF56524">
    <property type="entry name" value="Oxidoreductase molybdopterin-binding domain"/>
    <property type="match status" value="1"/>
</dbReference>
<comment type="caution">
    <text evidence="7">The sequence shown here is derived from an EMBL/GenBank/DDBJ whole genome shotgun (WGS) entry which is preliminary data.</text>
</comment>